<sequence length="104" mass="10999">MPSQRRQAGLLRMAVWQVPVVRTCFVPSGCVGVHGVVVVSLGLPVTHADGLREFCEVRLMVQSGEGKGRGGGGSCSQEPGSLGPWPAFLFTARGRPGRTFLHGL</sequence>
<dbReference type="Proteomes" id="UP001162501">
    <property type="component" value="Chromosome 21"/>
</dbReference>
<accession>A0AC59YYT2</accession>
<name>A0AC59YYT2_RANTA</name>
<gene>
    <name evidence="1" type="ORF">MRATA1EN22A_LOCUS11869</name>
</gene>
<reference evidence="1" key="1">
    <citation type="submission" date="2023-05" db="EMBL/GenBank/DDBJ databases">
        <authorList>
            <consortium name="ELIXIR-Norway"/>
        </authorList>
    </citation>
    <scope>NUCLEOTIDE SEQUENCE</scope>
</reference>
<proteinExistence type="predicted"/>
<protein>
    <submittedName>
        <fullName evidence="1">Uncharacterized protein</fullName>
    </submittedName>
</protein>
<evidence type="ECO:0000313" key="1">
    <source>
        <dbReference type="EMBL" id="CAN0089422.1"/>
    </source>
</evidence>
<dbReference type="EMBL" id="OX596105">
    <property type="protein sequence ID" value="CAN0089422.1"/>
    <property type="molecule type" value="Genomic_DNA"/>
</dbReference>
<reference evidence="1" key="2">
    <citation type="submission" date="2025-03" db="EMBL/GenBank/DDBJ databases">
        <authorList>
            <consortium name="ELIXIR-Norway"/>
            <consortium name="Elixir Norway"/>
        </authorList>
    </citation>
    <scope>NUCLEOTIDE SEQUENCE</scope>
</reference>
<organism evidence="1 2">
    <name type="scientific">Rangifer tarandus platyrhynchus</name>
    <name type="common">Svalbard reindeer</name>
    <dbReference type="NCBI Taxonomy" id="3082113"/>
    <lineage>
        <taxon>Eukaryota</taxon>
        <taxon>Metazoa</taxon>
        <taxon>Chordata</taxon>
        <taxon>Craniata</taxon>
        <taxon>Vertebrata</taxon>
        <taxon>Euteleostomi</taxon>
        <taxon>Mammalia</taxon>
        <taxon>Eutheria</taxon>
        <taxon>Laurasiatheria</taxon>
        <taxon>Artiodactyla</taxon>
        <taxon>Ruminantia</taxon>
        <taxon>Pecora</taxon>
        <taxon>Cervidae</taxon>
        <taxon>Odocoileinae</taxon>
        <taxon>Rangifer</taxon>
    </lineage>
</organism>
<evidence type="ECO:0000313" key="2">
    <source>
        <dbReference type="Proteomes" id="UP001162501"/>
    </source>
</evidence>